<dbReference type="Pfam" id="PF00047">
    <property type="entry name" value="ig"/>
    <property type="match status" value="1"/>
</dbReference>
<dbReference type="InterPro" id="IPR013151">
    <property type="entry name" value="Immunoglobulin_dom"/>
</dbReference>
<sequence>MVPLLSDPRVSLFTNGTIEIVNVTHEDQGVYTCSVDNTNISITANLEVFNKTVILKRPQIIRVLRGEAVFLDCHLYKDPRLHGYKVHWKKDNLNLRMLDK</sequence>
<dbReference type="EMBL" id="JAHRIO010072692">
    <property type="protein sequence ID" value="MEQ2182642.1"/>
    <property type="molecule type" value="Genomic_DNA"/>
</dbReference>
<proteinExistence type="predicted"/>
<evidence type="ECO:0000259" key="2">
    <source>
        <dbReference type="Pfam" id="PF00047"/>
    </source>
</evidence>
<reference evidence="3 4" key="1">
    <citation type="submission" date="2021-06" db="EMBL/GenBank/DDBJ databases">
        <authorList>
            <person name="Palmer J.M."/>
        </authorList>
    </citation>
    <scope>NUCLEOTIDE SEQUENCE [LARGE SCALE GENOMIC DNA]</scope>
    <source>
        <strain evidence="3 4">GA_2019</strain>
        <tissue evidence="3">Muscle</tissue>
    </source>
</reference>
<evidence type="ECO:0000313" key="3">
    <source>
        <dbReference type="EMBL" id="MEQ2182642.1"/>
    </source>
</evidence>
<dbReference type="SUPFAM" id="SSF48726">
    <property type="entry name" value="Immunoglobulin"/>
    <property type="match status" value="2"/>
</dbReference>
<accession>A0ABV0PGP5</accession>
<evidence type="ECO:0000256" key="1">
    <source>
        <dbReference type="ARBA" id="ARBA00023319"/>
    </source>
</evidence>
<comment type="caution">
    <text evidence="3">The sequence shown here is derived from an EMBL/GenBank/DDBJ whole genome shotgun (WGS) entry which is preliminary data.</text>
</comment>
<keyword evidence="4" id="KW-1185">Reference proteome</keyword>
<dbReference type="InterPro" id="IPR013783">
    <property type="entry name" value="Ig-like_fold"/>
</dbReference>
<dbReference type="Proteomes" id="UP001476798">
    <property type="component" value="Unassembled WGS sequence"/>
</dbReference>
<gene>
    <name evidence="3" type="ORF">GOODEAATRI_024402</name>
</gene>
<organism evidence="3 4">
    <name type="scientific">Goodea atripinnis</name>
    <dbReference type="NCBI Taxonomy" id="208336"/>
    <lineage>
        <taxon>Eukaryota</taxon>
        <taxon>Metazoa</taxon>
        <taxon>Chordata</taxon>
        <taxon>Craniata</taxon>
        <taxon>Vertebrata</taxon>
        <taxon>Euteleostomi</taxon>
        <taxon>Actinopterygii</taxon>
        <taxon>Neopterygii</taxon>
        <taxon>Teleostei</taxon>
        <taxon>Neoteleostei</taxon>
        <taxon>Acanthomorphata</taxon>
        <taxon>Ovalentaria</taxon>
        <taxon>Atherinomorphae</taxon>
        <taxon>Cyprinodontiformes</taxon>
        <taxon>Goodeidae</taxon>
        <taxon>Goodea</taxon>
    </lineage>
</organism>
<dbReference type="Gene3D" id="2.60.40.10">
    <property type="entry name" value="Immunoglobulins"/>
    <property type="match status" value="1"/>
</dbReference>
<keyword evidence="1" id="KW-0393">Immunoglobulin domain</keyword>
<evidence type="ECO:0000313" key="4">
    <source>
        <dbReference type="Proteomes" id="UP001476798"/>
    </source>
</evidence>
<name>A0ABV0PGP5_9TELE</name>
<dbReference type="InterPro" id="IPR036179">
    <property type="entry name" value="Ig-like_dom_sf"/>
</dbReference>
<protein>
    <recommendedName>
        <fullName evidence="2">Immunoglobulin-like beta-sandwich domain-containing protein</fullName>
    </recommendedName>
</protein>
<feature type="domain" description="Immunoglobulin-like beta-sandwich" evidence="2">
    <location>
        <begin position="15"/>
        <end position="39"/>
    </location>
</feature>